<dbReference type="InterPro" id="IPR000719">
    <property type="entry name" value="Prot_kinase_dom"/>
</dbReference>
<keyword evidence="7" id="KW-0472">Membrane</keyword>
<feature type="transmembrane region" description="Helical" evidence="7">
    <location>
        <begin position="223"/>
        <end position="247"/>
    </location>
</feature>
<organism evidence="10 11">
    <name type="scientific">Prototheca wickerhamii</name>
    <dbReference type="NCBI Taxonomy" id="3111"/>
    <lineage>
        <taxon>Eukaryota</taxon>
        <taxon>Viridiplantae</taxon>
        <taxon>Chlorophyta</taxon>
        <taxon>core chlorophytes</taxon>
        <taxon>Trebouxiophyceae</taxon>
        <taxon>Chlorellales</taxon>
        <taxon>Chlorellaceae</taxon>
        <taxon>Prototheca</taxon>
    </lineage>
</organism>
<evidence type="ECO:0000313" key="10">
    <source>
        <dbReference type="EMBL" id="KAK2079315.1"/>
    </source>
</evidence>
<evidence type="ECO:0000256" key="2">
    <source>
        <dbReference type="ARBA" id="ARBA00022741"/>
    </source>
</evidence>
<evidence type="ECO:0000259" key="9">
    <source>
        <dbReference type="PROSITE" id="PS50011"/>
    </source>
</evidence>
<dbReference type="SMART" id="SM00220">
    <property type="entry name" value="S_TKc"/>
    <property type="match status" value="1"/>
</dbReference>
<evidence type="ECO:0000256" key="1">
    <source>
        <dbReference type="ARBA" id="ARBA00022679"/>
    </source>
</evidence>
<feature type="region of interest" description="Disordered" evidence="6">
    <location>
        <begin position="421"/>
        <end position="443"/>
    </location>
</feature>
<gene>
    <name evidence="10" type="ORF">QBZ16_003006</name>
</gene>
<accession>A0AAD9ILD1</accession>
<reference evidence="10" key="1">
    <citation type="submission" date="2021-01" db="EMBL/GenBank/DDBJ databases">
        <authorList>
            <person name="Eckstrom K.M.E."/>
        </authorList>
    </citation>
    <scope>NUCLEOTIDE SEQUENCE</scope>
    <source>
        <strain evidence="10">UVCC 0001</strain>
    </source>
</reference>
<dbReference type="InterPro" id="IPR011009">
    <property type="entry name" value="Kinase-like_dom_sf"/>
</dbReference>
<evidence type="ECO:0000313" key="11">
    <source>
        <dbReference type="Proteomes" id="UP001255856"/>
    </source>
</evidence>
<feature type="compositionally biased region" description="Low complexity" evidence="6">
    <location>
        <begin position="488"/>
        <end position="505"/>
    </location>
</feature>
<dbReference type="EMBL" id="JASFZW010000003">
    <property type="protein sequence ID" value="KAK2079315.1"/>
    <property type="molecule type" value="Genomic_DNA"/>
</dbReference>
<protein>
    <recommendedName>
        <fullName evidence="9">Protein kinase domain-containing protein</fullName>
    </recommendedName>
</protein>
<comment type="caution">
    <text evidence="10">The sequence shown here is derived from an EMBL/GenBank/DDBJ whole genome shotgun (WGS) entry which is preliminary data.</text>
</comment>
<evidence type="ECO:0000256" key="4">
    <source>
        <dbReference type="ARBA" id="ARBA00022840"/>
    </source>
</evidence>
<feature type="region of interest" description="Disordered" evidence="6">
    <location>
        <begin position="458"/>
        <end position="505"/>
    </location>
</feature>
<dbReference type="GO" id="GO:0004674">
    <property type="term" value="F:protein serine/threonine kinase activity"/>
    <property type="evidence" value="ECO:0007669"/>
    <property type="project" value="UniProtKB-KW"/>
</dbReference>
<keyword evidence="11" id="KW-1185">Reference proteome</keyword>
<feature type="compositionally biased region" description="Pro residues" evidence="6">
    <location>
        <begin position="423"/>
        <end position="433"/>
    </location>
</feature>
<evidence type="ECO:0000256" key="8">
    <source>
        <dbReference type="SAM" id="SignalP"/>
    </source>
</evidence>
<dbReference type="PROSITE" id="PS00108">
    <property type="entry name" value="PROTEIN_KINASE_ST"/>
    <property type="match status" value="1"/>
</dbReference>
<keyword evidence="7" id="KW-0812">Transmembrane</keyword>
<feature type="chain" id="PRO_5042035454" description="Protein kinase domain-containing protein" evidence="8">
    <location>
        <begin position="23"/>
        <end position="711"/>
    </location>
</feature>
<evidence type="ECO:0000256" key="3">
    <source>
        <dbReference type="ARBA" id="ARBA00022777"/>
    </source>
</evidence>
<keyword evidence="8" id="KW-0732">Signal</keyword>
<dbReference type="InterPro" id="IPR051681">
    <property type="entry name" value="Ser/Thr_Kinases-Pseudokinases"/>
</dbReference>
<dbReference type="PROSITE" id="PS00107">
    <property type="entry name" value="PROTEIN_KINASE_ATP"/>
    <property type="match status" value="1"/>
</dbReference>
<keyword evidence="4 5" id="KW-0067">ATP-binding</keyword>
<feature type="signal peptide" evidence="8">
    <location>
        <begin position="1"/>
        <end position="22"/>
    </location>
</feature>
<dbReference type="InterPro" id="IPR017441">
    <property type="entry name" value="Protein_kinase_ATP_BS"/>
</dbReference>
<dbReference type="SUPFAM" id="SSF56112">
    <property type="entry name" value="Protein kinase-like (PK-like)"/>
    <property type="match status" value="1"/>
</dbReference>
<proteinExistence type="predicted"/>
<evidence type="ECO:0000256" key="5">
    <source>
        <dbReference type="PROSITE-ProRule" id="PRU10141"/>
    </source>
</evidence>
<dbReference type="InterPro" id="IPR008271">
    <property type="entry name" value="Ser/Thr_kinase_AS"/>
</dbReference>
<feature type="region of interest" description="Disordered" evidence="6">
    <location>
        <begin position="265"/>
        <end position="284"/>
    </location>
</feature>
<evidence type="ECO:0000256" key="6">
    <source>
        <dbReference type="SAM" id="MobiDB-lite"/>
    </source>
</evidence>
<feature type="region of interest" description="Disordered" evidence="6">
    <location>
        <begin position="291"/>
        <end position="321"/>
    </location>
</feature>
<dbReference type="Gene3D" id="1.10.510.10">
    <property type="entry name" value="Transferase(Phosphotransferase) domain 1"/>
    <property type="match status" value="1"/>
</dbReference>
<dbReference type="Pfam" id="PF00069">
    <property type="entry name" value="Pkinase"/>
    <property type="match status" value="1"/>
</dbReference>
<feature type="compositionally biased region" description="Low complexity" evidence="6">
    <location>
        <begin position="300"/>
        <end position="321"/>
    </location>
</feature>
<dbReference type="GO" id="GO:0005524">
    <property type="term" value="F:ATP binding"/>
    <property type="evidence" value="ECO:0007669"/>
    <property type="project" value="UniProtKB-UniRule"/>
</dbReference>
<feature type="binding site" evidence="5">
    <location>
        <position position="384"/>
    </location>
    <ligand>
        <name>ATP</name>
        <dbReference type="ChEBI" id="CHEBI:30616"/>
    </ligand>
</feature>
<dbReference type="Gene3D" id="3.30.200.20">
    <property type="entry name" value="Phosphorylase Kinase, domain 1"/>
    <property type="match status" value="1"/>
</dbReference>
<keyword evidence="1" id="KW-0808">Transferase</keyword>
<dbReference type="Proteomes" id="UP001255856">
    <property type="component" value="Unassembled WGS sequence"/>
</dbReference>
<dbReference type="AlphaFoldDB" id="A0AAD9ILD1"/>
<keyword evidence="2 5" id="KW-0547">Nucleotide-binding</keyword>
<dbReference type="PANTHER" id="PTHR44329">
    <property type="entry name" value="SERINE/THREONINE-PROTEIN KINASE TNNI3K-RELATED"/>
    <property type="match status" value="1"/>
</dbReference>
<evidence type="ECO:0000256" key="7">
    <source>
        <dbReference type="SAM" id="Phobius"/>
    </source>
</evidence>
<sequence>MGGRPMMVPLLVLLLTGGLVRASPAPEAAEQVYVSSNMSFSTETRTLTKTDIPTLDFGGLWPVFIVRAEGWLAMADLSLEGFTSPYNEAVVAANLSRPALTNTFPTILMSANGTLAYHNVEMALLVGDCSPKSRQEFVVSYTTIYGMENIGLFNGSSIFVVGSHVLTIPMATSQNVPIEGQTCEYRIDGRFVNCVPDPLSPSYRPSVDPNSDQGGSSGGVPAWGWSLIGLAVGIFVGGVVIGGICYARRRQRRRATIGILAESGVQDASDKPGPDCEAGGHAGGWKASAGSLAMTRQGSAEPTKGAAPATPKTASPQLASPVAASPASSCAPTAPLRSATALAASRIRVKFGVLDDLELGELVGLGDYGRVYRAQWLGVPVAVKVVECNSAALAVSVWEGLLAASLHHPNVVATYRIGTLRGAPPPGRRPPPASADDSMTTTVSRSLSLMTTMRTRDGLGRVLAPRPPPERSASAPEPAPWRGEAALASARSVPGAPSSAAPSSEALAAPAEGQAYEMWMVLEYCDKGSLETAIRRRRFLSPSTGRPLWRVALRVLCDVGRGMAYLHAHDIVHGDLKAANVLLKSGEGVNGAFVGKIADFGLSQMLGRGQTRLTKATDAYSFGILAWEVATCSIAFAGMSAAQVSYAVLEEGFCPPPPAPELGCPRELAALIDACLSPDPAARPGFDDIVARLEACAAGLVPLAPGAPQAS</sequence>
<keyword evidence="3" id="KW-0418">Kinase</keyword>
<dbReference type="PROSITE" id="PS50011">
    <property type="entry name" value="PROTEIN_KINASE_DOM"/>
    <property type="match status" value="1"/>
</dbReference>
<feature type="domain" description="Protein kinase" evidence="9">
    <location>
        <begin position="357"/>
        <end position="700"/>
    </location>
</feature>
<name>A0AAD9ILD1_PROWI</name>
<keyword evidence="7" id="KW-1133">Transmembrane helix</keyword>